<evidence type="ECO:0000256" key="5">
    <source>
        <dbReference type="ARBA" id="ARBA00023163"/>
    </source>
</evidence>
<evidence type="ECO:0000256" key="2">
    <source>
        <dbReference type="ARBA" id="ARBA00023015"/>
    </source>
</evidence>
<dbReference type="SUPFAM" id="SSF88946">
    <property type="entry name" value="Sigma2 domain of RNA polymerase sigma factors"/>
    <property type="match status" value="1"/>
</dbReference>
<dbReference type="Proteomes" id="UP000681027">
    <property type="component" value="Unassembled WGS sequence"/>
</dbReference>
<feature type="domain" description="RNA polymerase sigma-70 region 2" evidence="7">
    <location>
        <begin position="17"/>
        <end position="80"/>
    </location>
</feature>
<evidence type="ECO:0000313" key="9">
    <source>
        <dbReference type="EMBL" id="MBS4192987.1"/>
    </source>
</evidence>
<dbReference type="PANTHER" id="PTHR43133:SF8">
    <property type="entry name" value="RNA POLYMERASE SIGMA FACTOR HI_1459-RELATED"/>
    <property type="match status" value="1"/>
</dbReference>
<evidence type="ECO:0000259" key="8">
    <source>
        <dbReference type="Pfam" id="PF08281"/>
    </source>
</evidence>
<dbReference type="InterPro" id="IPR036388">
    <property type="entry name" value="WH-like_DNA-bd_sf"/>
</dbReference>
<evidence type="ECO:0000313" key="10">
    <source>
        <dbReference type="Proteomes" id="UP000681027"/>
    </source>
</evidence>
<dbReference type="CDD" id="cd06171">
    <property type="entry name" value="Sigma70_r4"/>
    <property type="match status" value="1"/>
</dbReference>
<evidence type="ECO:0000256" key="6">
    <source>
        <dbReference type="RuleBase" id="RU000716"/>
    </source>
</evidence>
<dbReference type="NCBIfam" id="TIGR02937">
    <property type="entry name" value="sigma70-ECF"/>
    <property type="match status" value="1"/>
</dbReference>
<evidence type="ECO:0000256" key="3">
    <source>
        <dbReference type="ARBA" id="ARBA00023082"/>
    </source>
</evidence>
<dbReference type="InterPro" id="IPR013324">
    <property type="entry name" value="RNA_pol_sigma_r3/r4-like"/>
</dbReference>
<dbReference type="Pfam" id="PF04542">
    <property type="entry name" value="Sigma70_r2"/>
    <property type="match status" value="1"/>
</dbReference>
<dbReference type="InterPro" id="IPR007627">
    <property type="entry name" value="RNA_pol_sigma70_r2"/>
</dbReference>
<dbReference type="Pfam" id="PF08281">
    <property type="entry name" value="Sigma70_r4_2"/>
    <property type="match status" value="1"/>
</dbReference>
<dbReference type="InterPro" id="IPR013249">
    <property type="entry name" value="RNA_pol_sigma70_r4_t2"/>
</dbReference>
<accession>A0ABS5NYQ6</accession>
<dbReference type="InterPro" id="IPR013325">
    <property type="entry name" value="RNA_pol_sigma_r2"/>
</dbReference>
<gene>
    <name evidence="9" type="ORF">KHA94_23015</name>
</gene>
<dbReference type="PROSITE" id="PS01063">
    <property type="entry name" value="SIGMA70_ECF"/>
    <property type="match status" value="1"/>
</dbReference>
<evidence type="ECO:0000256" key="1">
    <source>
        <dbReference type="ARBA" id="ARBA00010641"/>
    </source>
</evidence>
<dbReference type="InterPro" id="IPR000838">
    <property type="entry name" value="RNA_pol_sigma70_ECF_CS"/>
</dbReference>
<keyword evidence="5 6" id="KW-0804">Transcription</keyword>
<keyword evidence="10" id="KW-1185">Reference proteome</keyword>
<keyword evidence="2 6" id="KW-0805">Transcription regulation</keyword>
<feature type="domain" description="RNA polymerase sigma factor 70 region 4 type 2" evidence="8">
    <location>
        <begin position="113"/>
        <end position="165"/>
    </location>
</feature>
<dbReference type="Gene3D" id="1.10.10.10">
    <property type="entry name" value="Winged helix-like DNA-binding domain superfamily/Winged helix DNA-binding domain"/>
    <property type="match status" value="1"/>
</dbReference>
<proteinExistence type="inferred from homology"/>
<evidence type="ECO:0000256" key="4">
    <source>
        <dbReference type="ARBA" id="ARBA00023125"/>
    </source>
</evidence>
<keyword evidence="4 6" id="KW-0238">DNA-binding</keyword>
<comment type="similarity">
    <text evidence="1 6">Belongs to the sigma-70 factor family. ECF subfamily.</text>
</comment>
<dbReference type="InterPro" id="IPR014284">
    <property type="entry name" value="RNA_pol_sigma-70_dom"/>
</dbReference>
<comment type="caution">
    <text evidence="9">The sequence shown here is derived from an EMBL/GenBank/DDBJ whole genome shotgun (WGS) entry which is preliminary data.</text>
</comment>
<dbReference type="EMBL" id="JAGYPM010000007">
    <property type="protein sequence ID" value="MBS4192987.1"/>
    <property type="molecule type" value="Genomic_DNA"/>
</dbReference>
<name>A0ABS5NYQ6_9BACI</name>
<keyword evidence="3 6" id="KW-0731">Sigma factor</keyword>
<organism evidence="9 10">
    <name type="scientific">Cytobacillus citreus</name>
    <dbReference type="NCBI Taxonomy" id="2833586"/>
    <lineage>
        <taxon>Bacteria</taxon>
        <taxon>Bacillati</taxon>
        <taxon>Bacillota</taxon>
        <taxon>Bacilli</taxon>
        <taxon>Bacillales</taxon>
        <taxon>Bacillaceae</taxon>
        <taxon>Cytobacillus</taxon>
    </lineage>
</organism>
<dbReference type="InterPro" id="IPR039425">
    <property type="entry name" value="RNA_pol_sigma-70-like"/>
</dbReference>
<protein>
    <recommendedName>
        <fullName evidence="6">RNA polymerase sigma factor</fullName>
    </recommendedName>
</protein>
<evidence type="ECO:0000259" key="7">
    <source>
        <dbReference type="Pfam" id="PF04542"/>
    </source>
</evidence>
<dbReference type="SUPFAM" id="SSF88659">
    <property type="entry name" value="Sigma3 and sigma4 domains of RNA polymerase sigma factors"/>
    <property type="match status" value="1"/>
</dbReference>
<sequence>MGVENTSVDMKEICDLYNKRLFHVAYGITRDYYLAQDVVQETLIKAYLKIDTIQEKEKIGAWLSAIATRTAIDFIRKERKTNENLEAYTDLDNAQVRMNQNVEEEVEINLLNEKINDCINSLSTDQKKVFMLKIRHGLKEREIAELLELNQNTVKTKLYRVRKYLKEMLLEKDLA</sequence>
<reference evidence="9 10" key="1">
    <citation type="submission" date="2021-05" db="EMBL/GenBank/DDBJ databases">
        <title>Novel Bacillus species.</title>
        <authorList>
            <person name="Liu G."/>
        </authorList>
    </citation>
    <scope>NUCLEOTIDE SEQUENCE [LARGE SCALE GENOMIC DNA]</scope>
    <source>
        <strain evidence="9 10">FJAT-49705</strain>
    </source>
</reference>
<dbReference type="Gene3D" id="1.10.1740.10">
    <property type="match status" value="1"/>
</dbReference>
<dbReference type="PANTHER" id="PTHR43133">
    <property type="entry name" value="RNA POLYMERASE ECF-TYPE SIGMA FACTO"/>
    <property type="match status" value="1"/>
</dbReference>